<dbReference type="PANTHER" id="PTHR39697:SF2">
    <property type="entry name" value="CYANOVIRIN-N DOMAIN-CONTAINING PROTEIN"/>
    <property type="match status" value="1"/>
</dbReference>
<dbReference type="PANTHER" id="PTHR39697">
    <property type="entry name" value="RICIN B LECTIN DOMAIN-CONTAINING PROTEIN-RELATED"/>
    <property type="match status" value="1"/>
</dbReference>
<evidence type="ECO:0000313" key="2">
    <source>
        <dbReference type="EMBL" id="KAK3305968.1"/>
    </source>
</evidence>
<reference evidence="2" key="2">
    <citation type="submission" date="2023-06" db="EMBL/GenBank/DDBJ databases">
        <authorList>
            <consortium name="Lawrence Berkeley National Laboratory"/>
            <person name="Mondo S.J."/>
            <person name="Hensen N."/>
            <person name="Bonometti L."/>
            <person name="Westerberg I."/>
            <person name="Brannstrom I.O."/>
            <person name="Guillou S."/>
            <person name="Cros-Aarteil S."/>
            <person name="Calhoun S."/>
            <person name="Haridas S."/>
            <person name="Kuo A."/>
            <person name="Pangilinan J."/>
            <person name="Riley R."/>
            <person name="Labutti K."/>
            <person name="Andreopoulos B."/>
            <person name="Lipzen A."/>
            <person name="Chen C."/>
            <person name="Yanf M."/>
            <person name="Daum C."/>
            <person name="Ng V."/>
            <person name="Clum A."/>
            <person name="Steindorff A."/>
            <person name="Ohm R."/>
            <person name="Martin F."/>
            <person name="Silar P."/>
            <person name="Natvig D."/>
            <person name="Lalanne C."/>
            <person name="Gautier V."/>
            <person name="Ament-Velasquez S.L."/>
            <person name="Kruys A."/>
            <person name="Hutchinson M.I."/>
            <person name="Powell A.J."/>
            <person name="Barry K."/>
            <person name="Miller A.N."/>
            <person name="Grigoriev I.V."/>
            <person name="Debuchy R."/>
            <person name="Gladieux P."/>
            <person name="Thoren M.H."/>
            <person name="Johannesson H."/>
        </authorList>
    </citation>
    <scope>NUCLEOTIDE SEQUENCE</scope>
    <source>
        <strain evidence="2">CBS 333.67</strain>
    </source>
</reference>
<comment type="caution">
    <text evidence="2">The sequence shown here is derived from an EMBL/GenBank/DDBJ whole genome shotgun (WGS) entry which is preliminary data.</text>
</comment>
<dbReference type="EMBL" id="JAUDZG010000004">
    <property type="protein sequence ID" value="KAK3305968.1"/>
    <property type="molecule type" value="Genomic_DNA"/>
</dbReference>
<dbReference type="RefSeq" id="XP_062721748.1">
    <property type="nucleotide sequence ID" value="XM_062862726.1"/>
</dbReference>
<evidence type="ECO:0000313" key="3">
    <source>
        <dbReference type="Proteomes" id="UP001273166"/>
    </source>
</evidence>
<name>A0AAJ0GTN7_9PEZI</name>
<keyword evidence="3" id="KW-1185">Reference proteome</keyword>
<dbReference type="Proteomes" id="UP001273166">
    <property type="component" value="Unassembled WGS sequence"/>
</dbReference>
<dbReference type="GeneID" id="87881555"/>
<protein>
    <submittedName>
        <fullName evidence="2">Uncharacterized protein</fullName>
    </submittedName>
</protein>
<feature type="region of interest" description="Disordered" evidence="1">
    <location>
        <begin position="1"/>
        <end position="22"/>
    </location>
</feature>
<accession>A0AAJ0GTN7</accession>
<sequence length="184" mass="20685">MISKIATNTEKEHEDMSDTETIFTEESRSPVTFWDHTAIRNAVPCPGETFIIVEKASGRAITQINGELQLEPDTSRRGGFYWACVETEGWLGFYNTASGNFMGHNARGKILATAKHHKAWEYFCARRHPAGGYVLLVTTHGRGWKLEKVAIDQDGNGLVPKDHESAVWEFVKVQNRGPITHLEE</sequence>
<gene>
    <name evidence="2" type="ORF">B0T15DRAFT_215208</name>
</gene>
<dbReference type="AlphaFoldDB" id="A0AAJ0GTN7"/>
<reference evidence="2" key="1">
    <citation type="journal article" date="2023" name="Mol. Phylogenet. Evol.">
        <title>Genome-scale phylogeny and comparative genomics of the fungal order Sordariales.</title>
        <authorList>
            <person name="Hensen N."/>
            <person name="Bonometti L."/>
            <person name="Westerberg I."/>
            <person name="Brannstrom I.O."/>
            <person name="Guillou S."/>
            <person name="Cros-Aarteil S."/>
            <person name="Calhoun S."/>
            <person name="Haridas S."/>
            <person name="Kuo A."/>
            <person name="Mondo S."/>
            <person name="Pangilinan J."/>
            <person name="Riley R."/>
            <person name="LaButti K."/>
            <person name="Andreopoulos B."/>
            <person name="Lipzen A."/>
            <person name="Chen C."/>
            <person name="Yan M."/>
            <person name="Daum C."/>
            <person name="Ng V."/>
            <person name="Clum A."/>
            <person name="Steindorff A."/>
            <person name="Ohm R.A."/>
            <person name="Martin F."/>
            <person name="Silar P."/>
            <person name="Natvig D.O."/>
            <person name="Lalanne C."/>
            <person name="Gautier V."/>
            <person name="Ament-Velasquez S.L."/>
            <person name="Kruys A."/>
            <person name="Hutchinson M.I."/>
            <person name="Powell A.J."/>
            <person name="Barry K."/>
            <person name="Miller A.N."/>
            <person name="Grigoriev I.V."/>
            <person name="Debuchy R."/>
            <person name="Gladieux P."/>
            <person name="Hiltunen Thoren M."/>
            <person name="Johannesson H."/>
        </authorList>
    </citation>
    <scope>NUCLEOTIDE SEQUENCE</scope>
    <source>
        <strain evidence="2">CBS 333.67</strain>
    </source>
</reference>
<organism evidence="2 3">
    <name type="scientific">Chaetomium strumarium</name>
    <dbReference type="NCBI Taxonomy" id="1170767"/>
    <lineage>
        <taxon>Eukaryota</taxon>
        <taxon>Fungi</taxon>
        <taxon>Dikarya</taxon>
        <taxon>Ascomycota</taxon>
        <taxon>Pezizomycotina</taxon>
        <taxon>Sordariomycetes</taxon>
        <taxon>Sordariomycetidae</taxon>
        <taxon>Sordariales</taxon>
        <taxon>Chaetomiaceae</taxon>
        <taxon>Chaetomium</taxon>
    </lineage>
</organism>
<evidence type="ECO:0000256" key="1">
    <source>
        <dbReference type="SAM" id="MobiDB-lite"/>
    </source>
</evidence>
<proteinExistence type="predicted"/>